<dbReference type="Proteomes" id="UP000019402">
    <property type="component" value="Unassembled WGS sequence"/>
</dbReference>
<proteinExistence type="inferred from homology"/>
<dbReference type="InterPro" id="IPR024924">
    <property type="entry name" value="7-CO-7-deazaguanine_synth-like"/>
</dbReference>
<keyword evidence="2 8" id="KW-0949">S-adenosyl-L-methionine</keyword>
<comment type="pathway">
    <text evidence="8">Purine metabolism; 7-cyano-7-deazaguanine biosynthesis.</text>
</comment>
<dbReference type="EMBL" id="BAMD01000050">
    <property type="protein sequence ID" value="GAF04600.1"/>
    <property type="molecule type" value="Genomic_DNA"/>
</dbReference>
<keyword evidence="7 8" id="KW-0456">Lyase</keyword>
<evidence type="ECO:0000256" key="3">
    <source>
        <dbReference type="ARBA" id="ARBA00022723"/>
    </source>
</evidence>
<sequence length="259" mass="28941">MIVEEKIEKEEVVSNNIHSAQLVLVGEGVFPITRDADMKAVDCVPNTGLAISGTIQGEGKLAGTPSLFIRLASCNLRCIWQMEDGSLCKCDTSYASFHPEDKKTWSVEEVVNTLKNNMGQIKHVVISGGEPLLQKKGVAALCKMIKEKLHLHITLETNGTIFDKEVAQYIDLFSISPKLSNSVPSKEKLQFYREDETGASKYHHEVRRNLKVLQSYIYFANVTSKDVQLKFVVGKASDADEIKKDYLDLLLGYSRKILC</sequence>
<dbReference type="GO" id="GO:1904047">
    <property type="term" value="F:S-adenosyl-L-methionine binding"/>
    <property type="evidence" value="ECO:0007669"/>
    <property type="project" value="UniProtKB-UniRule"/>
</dbReference>
<keyword evidence="8" id="KW-0671">Queuosine biosynthesis</keyword>
<evidence type="ECO:0000256" key="4">
    <source>
        <dbReference type="ARBA" id="ARBA00022842"/>
    </source>
</evidence>
<evidence type="ECO:0000256" key="6">
    <source>
        <dbReference type="ARBA" id="ARBA00023014"/>
    </source>
</evidence>
<comment type="subunit">
    <text evidence="8">Homodimer.</text>
</comment>
<keyword evidence="4 8" id="KW-0460">Magnesium</keyword>
<feature type="binding site" evidence="8">
    <location>
        <begin position="55"/>
        <end position="57"/>
    </location>
    <ligand>
        <name>substrate</name>
    </ligand>
</feature>
<keyword evidence="6 8" id="KW-0411">Iron-sulfur</keyword>
<organism evidence="10 11">
    <name type="scientific">Saccharicrinis fermentans DSM 9555 = JCM 21142</name>
    <dbReference type="NCBI Taxonomy" id="869213"/>
    <lineage>
        <taxon>Bacteria</taxon>
        <taxon>Pseudomonadati</taxon>
        <taxon>Bacteroidota</taxon>
        <taxon>Bacteroidia</taxon>
        <taxon>Marinilabiliales</taxon>
        <taxon>Marinilabiliaceae</taxon>
        <taxon>Saccharicrinis</taxon>
    </lineage>
</organism>
<dbReference type="eggNOG" id="COG0602">
    <property type="taxonomic scope" value="Bacteria"/>
</dbReference>
<dbReference type="AlphaFoldDB" id="W7Y0Y6"/>
<comment type="cofactor">
    <cofactor evidence="8">
        <name>Mg(2+)</name>
        <dbReference type="ChEBI" id="CHEBI:18420"/>
    </cofactor>
</comment>
<evidence type="ECO:0000313" key="10">
    <source>
        <dbReference type="EMBL" id="GAF04600.1"/>
    </source>
</evidence>
<dbReference type="UniPathway" id="UPA00391"/>
<gene>
    <name evidence="8" type="primary">queE</name>
    <name evidence="10" type="ORF">JCM21142_93312</name>
</gene>
<keyword evidence="1 8" id="KW-0004">4Fe-4S</keyword>
<comment type="catalytic activity">
    <reaction evidence="8">
        <text>6-carboxy-5,6,7,8-tetrahydropterin + H(+) = 7-carboxy-7-carbaguanine + NH4(+)</text>
        <dbReference type="Rhea" id="RHEA:27974"/>
        <dbReference type="ChEBI" id="CHEBI:15378"/>
        <dbReference type="ChEBI" id="CHEBI:28938"/>
        <dbReference type="ChEBI" id="CHEBI:61032"/>
        <dbReference type="ChEBI" id="CHEBI:61036"/>
        <dbReference type="EC" id="4.3.99.3"/>
    </reaction>
</comment>
<dbReference type="Pfam" id="PF04055">
    <property type="entry name" value="Radical_SAM"/>
    <property type="match status" value="1"/>
</dbReference>
<evidence type="ECO:0000256" key="5">
    <source>
        <dbReference type="ARBA" id="ARBA00023004"/>
    </source>
</evidence>
<comment type="function">
    <text evidence="8">Catalyzes the complex heterocyclic radical-mediated conversion of 6-carboxy-5,6,7,8-tetrahydropterin (CPH4) to 7-carboxy-7-deazaguanine (CDG), a step common to the biosynthetic pathways of all 7-deazapurine-containing compounds.</text>
</comment>
<feature type="binding site" evidence="8">
    <location>
        <position position="92"/>
    </location>
    <ligand>
        <name>Mg(2+)</name>
        <dbReference type="ChEBI" id="CHEBI:18420"/>
    </ligand>
</feature>
<comment type="caution">
    <text evidence="8">Lacks conserved residue(s) required for the propagation of feature annotation.</text>
</comment>
<dbReference type="HAMAP" id="MF_00917">
    <property type="entry name" value="QueE"/>
    <property type="match status" value="1"/>
</dbReference>
<dbReference type="InterPro" id="IPR058240">
    <property type="entry name" value="rSAM_sf"/>
</dbReference>
<feature type="domain" description="Radical SAM core" evidence="9">
    <location>
        <begin position="61"/>
        <end position="259"/>
    </location>
</feature>
<protein>
    <recommendedName>
        <fullName evidence="8">7-carboxy-7-deazaguanine synthase</fullName>
        <shortName evidence="8">CDG synthase</shortName>
        <ecNumber evidence="8">4.3.99.3</ecNumber>
    </recommendedName>
    <alternativeName>
        <fullName evidence="8">Queuosine biosynthesis protein QueE</fullName>
    </alternativeName>
</protein>
<feature type="binding site" evidence="8">
    <location>
        <position position="78"/>
    </location>
    <ligand>
        <name>[4Fe-4S] cluster</name>
        <dbReference type="ChEBI" id="CHEBI:49883"/>
        <note>4Fe-4S-S-AdoMet</note>
    </ligand>
</feature>
<evidence type="ECO:0000256" key="7">
    <source>
        <dbReference type="ARBA" id="ARBA00023239"/>
    </source>
</evidence>
<dbReference type="PANTHER" id="PTHR42836">
    <property type="entry name" value="7-CARBOXY-7-DEAZAGUANINE SYNTHASE"/>
    <property type="match status" value="1"/>
</dbReference>
<dbReference type="InterPro" id="IPR007197">
    <property type="entry name" value="rSAM"/>
</dbReference>
<dbReference type="RefSeq" id="WP_235208288.1">
    <property type="nucleotide sequence ID" value="NZ_BAMD01000050.1"/>
</dbReference>
<evidence type="ECO:0000256" key="1">
    <source>
        <dbReference type="ARBA" id="ARBA00022485"/>
    </source>
</evidence>
<dbReference type="GO" id="GO:0051539">
    <property type="term" value="F:4 iron, 4 sulfur cluster binding"/>
    <property type="evidence" value="ECO:0007669"/>
    <property type="project" value="UniProtKB-UniRule"/>
</dbReference>
<dbReference type="SUPFAM" id="SSF102114">
    <property type="entry name" value="Radical SAM enzymes"/>
    <property type="match status" value="1"/>
</dbReference>
<feature type="binding site" evidence="8">
    <location>
        <position position="90"/>
    </location>
    <ligand>
        <name>[4Fe-4S] cluster</name>
        <dbReference type="ChEBI" id="CHEBI:49883"/>
        <note>4Fe-4S-S-AdoMet</note>
    </ligand>
</feature>
<dbReference type="GO" id="GO:0000287">
    <property type="term" value="F:magnesium ion binding"/>
    <property type="evidence" value="ECO:0007669"/>
    <property type="project" value="UniProtKB-UniRule"/>
</dbReference>
<comment type="caution">
    <text evidence="10">The sequence shown here is derived from an EMBL/GenBank/DDBJ whole genome shotgun (WGS) entry which is preliminary data.</text>
</comment>
<dbReference type="Gene3D" id="3.20.20.70">
    <property type="entry name" value="Aldolase class I"/>
    <property type="match status" value="1"/>
</dbReference>
<dbReference type="STRING" id="869213.GCA_000517085_02066"/>
<evidence type="ECO:0000313" key="11">
    <source>
        <dbReference type="Proteomes" id="UP000019402"/>
    </source>
</evidence>
<feature type="binding site" evidence="8">
    <location>
        <begin position="176"/>
        <end position="178"/>
    </location>
    <ligand>
        <name>S-adenosyl-L-methionine</name>
        <dbReference type="ChEBI" id="CHEBI:59789"/>
    </ligand>
</feature>
<feature type="binding site" evidence="8">
    <location>
        <position position="129"/>
    </location>
    <ligand>
        <name>S-adenosyl-L-methionine</name>
        <dbReference type="ChEBI" id="CHEBI:59789"/>
    </ligand>
</feature>
<feature type="binding site" evidence="8">
    <location>
        <position position="70"/>
    </location>
    <ligand>
        <name>substrate</name>
    </ligand>
</feature>
<feature type="binding site" evidence="8">
    <location>
        <position position="127"/>
    </location>
    <ligand>
        <name>substrate</name>
    </ligand>
</feature>
<dbReference type="PANTHER" id="PTHR42836:SF1">
    <property type="entry name" value="7-CARBOXY-7-DEAZAGUANINE SYNTHASE"/>
    <property type="match status" value="1"/>
</dbReference>
<evidence type="ECO:0000259" key="9">
    <source>
        <dbReference type="PROSITE" id="PS51918"/>
    </source>
</evidence>
<dbReference type="InterPro" id="IPR013785">
    <property type="entry name" value="Aldolase_TIM"/>
</dbReference>
<accession>W7Y0Y6</accession>
<dbReference type="GO" id="GO:0016840">
    <property type="term" value="F:carbon-nitrogen lyase activity"/>
    <property type="evidence" value="ECO:0007669"/>
    <property type="project" value="UniProtKB-UniRule"/>
</dbReference>
<comment type="similarity">
    <text evidence="8">Belongs to the radical SAM superfamily. 7-carboxy-7-deazaguanine synthase family.</text>
</comment>
<comment type="cofactor">
    <cofactor evidence="8">
        <name>[4Fe-4S] cluster</name>
        <dbReference type="ChEBI" id="CHEBI:49883"/>
    </cofactor>
    <text evidence="8">Binds 1 [4Fe-4S] cluster. The cluster is coordinated with 3 cysteines and an exchangeable S-adenosyl-L-methionine.</text>
</comment>
<evidence type="ECO:0000256" key="2">
    <source>
        <dbReference type="ARBA" id="ARBA00022691"/>
    </source>
</evidence>
<dbReference type="PROSITE" id="PS51918">
    <property type="entry name" value="RADICAL_SAM"/>
    <property type="match status" value="1"/>
</dbReference>
<dbReference type="CDD" id="cd01335">
    <property type="entry name" value="Radical_SAM"/>
    <property type="match status" value="1"/>
</dbReference>
<keyword evidence="3 8" id="KW-0479">Metal-binding</keyword>
<keyword evidence="5 8" id="KW-0408">Iron</keyword>
<comment type="cofactor">
    <cofactor evidence="8">
        <name>S-adenosyl-L-methionine</name>
        <dbReference type="ChEBI" id="CHEBI:59789"/>
    </cofactor>
    <text evidence="8">Binds 1 S-adenosyl-L-methionine per subunit.</text>
</comment>
<keyword evidence="11" id="KW-1185">Reference proteome</keyword>
<dbReference type="EC" id="4.3.99.3" evidence="8"/>
<dbReference type="GO" id="GO:0008616">
    <property type="term" value="P:tRNA queuosine(34) biosynthetic process"/>
    <property type="evidence" value="ECO:0007669"/>
    <property type="project" value="UniProtKB-UniRule"/>
</dbReference>
<name>W7Y0Y6_9BACT</name>
<reference evidence="10 11" key="1">
    <citation type="journal article" date="2014" name="Genome Announc.">
        <title>Draft Genome Sequence of Cytophaga fermentans JCM 21142T, a Facultative Anaerobe Isolated from Marine Mud.</title>
        <authorList>
            <person name="Starns D."/>
            <person name="Oshima K."/>
            <person name="Suda W."/>
            <person name="Iino T."/>
            <person name="Yuki M."/>
            <person name="Inoue J."/>
            <person name="Kitamura K."/>
            <person name="Iida T."/>
            <person name="Darby A."/>
            <person name="Hattori M."/>
            <person name="Ohkuma M."/>
        </authorList>
    </citation>
    <scope>NUCLEOTIDE SEQUENCE [LARGE SCALE GENOMIC DNA]</scope>
    <source>
        <strain evidence="10 11">JCM 21142</strain>
    </source>
</reference>
<evidence type="ECO:0000256" key="8">
    <source>
        <dbReference type="HAMAP-Rule" id="MF_00917"/>
    </source>
</evidence>
<feature type="binding site" evidence="8">
    <location>
        <position position="74"/>
    </location>
    <ligand>
        <name>[4Fe-4S] cluster</name>
        <dbReference type="ChEBI" id="CHEBI:49883"/>
        <note>4Fe-4S-S-AdoMet</note>
    </ligand>
</feature>